<dbReference type="EMBL" id="MFJZ01000060">
    <property type="protein sequence ID" value="OGG29031.1"/>
    <property type="molecule type" value="Genomic_DNA"/>
</dbReference>
<evidence type="ECO:0000313" key="1">
    <source>
        <dbReference type="EMBL" id="OGG29031.1"/>
    </source>
</evidence>
<dbReference type="Proteomes" id="UP000176409">
    <property type="component" value="Unassembled WGS sequence"/>
</dbReference>
<proteinExistence type="predicted"/>
<protein>
    <submittedName>
        <fullName evidence="1">Uncharacterized protein</fullName>
    </submittedName>
</protein>
<dbReference type="AlphaFoldDB" id="A0A1F6AWG1"/>
<evidence type="ECO:0000313" key="2">
    <source>
        <dbReference type="Proteomes" id="UP000176409"/>
    </source>
</evidence>
<reference evidence="1 2" key="1">
    <citation type="journal article" date="2016" name="Nat. Commun.">
        <title>Thousands of microbial genomes shed light on interconnected biogeochemical processes in an aquifer system.</title>
        <authorList>
            <person name="Anantharaman K."/>
            <person name="Brown C.T."/>
            <person name="Hug L.A."/>
            <person name="Sharon I."/>
            <person name="Castelle C.J."/>
            <person name="Probst A.J."/>
            <person name="Thomas B.C."/>
            <person name="Singh A."/>
            <person name="Wilkins M.J."/>
            <person name="Karaoz U."/>
            <person name="Brodie E.L."/>
            <person name="Williams K.H."/>
            <person name="Hubbard S.S."/>
            <person name="Banfield J.F."/>
        </authorList>
    </citation>
    <scope>NUCLEOTIDE SEQUENCE [LARGE SCALE GENOMIC DNA]</scope>
</reference>
<organism evidence="1 2">
    <name type="scientific">Candidatus Gottesmanbacteria bacterium RIFCSPLOWO2_01_FULL_49_10</name>
    <dbReference type="NCBI Taxonomy" id="1798396"/>
    <lineage>
        <taxon>Bacteria</taxon>
        <taxon>Candidatus Gottesmaniibacteriota</taxon>
    </lineage>
</organism>
<accession>A0A1F6AWG1</accession>
<gene>
    <name evidence="1" type="ORF">A2973_01690</name>
</gene>
<comment type="caution">
    <text evidence="1">The sequence shown here is derived from an EMBL/GenBank/DDBJ whole genome shotgun (WGS) entry which is preliminary data.</text>
</comment>
<sequence>MDETLRSVIARVEQSDLSLEEKEELYTAISEGLHAVVLPVLLKSMPQDRVEALSKNPDQITLDTYITLVQEALKNDAVGKEVPDAMGKLLVEVNRLLAKEGIQ</sequence>
<name>A0A1F6AWG1_9BACT</name>